<organism evidence="3 4">
    <name type="scientific">Colletotrichum karsti</name>
    <dbReference type="NCBI Taxonomy" id="1095194"/>
    <lineage>
        <taxon>Eukaryota</taxon>
        <taxon>Fungi</taxon>
        <taxon>Dikarya</taxon>
        <taxon>Ascomycota</taxon>
        <taxon>Pezizomycotina</taxon>
        <taxon>Sordariomycetes</taxon>
        <taxon>Hypocreomycetidae</taxon>
        <taxon>Glomerellales</taxon>
        <taxon>Glomerellaceae</taxon>
        <taxon>Colletotrichum</taxon>
        <taxon>Colletotrichum boninense species complex</taxon>
    </lineage>
</organism>
<reference evidence="3" key="2">
    <citation type="submission" date="2020-11" db="EMBL/GenBank/DDBJ databases">
        <title>Whole genome sequencing of Colletotrichum sp.</title>
        <authorList>
            <person name="Li H."/>
        </authorList>
    </citation>
    <scope>NUCLEOTIDE SEQUENCE</scope>
    <source>
        <strain evidence="3">CkLH20</strain>
    </source>
</reference>
<comment type="caution">
    <text evidence="3">The sequence shown here is derived from an EMBL/GenBank/DDBJ whole genome shotgun (WGS) entry which is preliminary data.</text>
</comment>
<feature type="domain" description="Heterokaryon incompatibility" evidence="2">
    <location>
        <begin position="441"/>
        <end position="492"/>
    </location>
</feature>
<protein>
    <recommendedName>
        <fullName evidence="2">Heterokaryon incompatibility domain-containing protein</fullName>
    </recommendedName>
</protein>
<dbReference type="AlphaFoldDB" id="A0A9P6I596"/>
<dbReference type="GeneID" id="62161847"/>
<keyword evidence="4" id="KW-1185">Reference proteome</keyword>
<evidence type="ECO:0000256" key="1">
    <source>
        <dbReference type="SAM" id="MobiDB-lite"/>
    </source>
</evidence>
<evidence type="ECO:0000313" key="4">
    <source>
        <dbReference type="Proteomes" id="UP000781932"/>
    </source>
</evidence>
<dbReference type="EMBL" id="JAATWM020000017">
    <property type="protein sequence ID" value="KAF9876648.1"/>
    <property type="molecule type" value="Genomic_DNA"/>
</dbReference>
<dbReference type="Proteomes" id="UP000781932">
    <property type="component" value="Unassembled WGS sequence"/>
</dbReference>
<feature type="compositionally biased region" description="Basic and acidic residues" evidence="1">
    <location>
        <begin position="79"/>
        <end position="91"/>
    </location>
</feature>
<proteinExistence type="predicted"/>
<evidence type="ECO:0000259" key="2">
    <source>
        <dbReference type="Pfam" id="PF06985"/>
    </source>
</evidence>
<sequence>MASHPHLREKLGPVDEVVSMQLSGIKFDYMSYSHALAVLTVQPRLRIYKLKSNLKRNAQRFPQPDYRLYPHAEASSPEKSPEHRQDLRPGDECIPGLTSLCHNLLGVVDPEADGLDQLKGDLLRQARDISKEHRSIVNSSVLRTLQYLLLGVPPEGNQAGGVSGSSNGGEVENWRTHRAIEPVRREGAMANLLQRLRDTRGSILGDEDSPNSSWRWCAFIDGKRMPWPSSLSKEWVFCVAAGLEGKFGCQMVEGLRVDATHDDIVIRFSTSRSSEDLVSQFPINQTLGVTTPARRKHLAEAAVGILLALVGEDHTEAHQYISLAPESHTPPEADAEDPSFALLNVNVQWAARLPAAEAPLFEVPRPHEAPTQTDLTAVVGTLTPWSGGCQAKASCCCSTNMVYSVDKNAVAELQSIDELVVAVSYVWDQYDDKELVITLAKLSRSTGVDKFWVDRWCINQSCQWHKEIMIPEMGLIYSNCEFVIAFGSEDAVRSMPVEEP</sequence>
<dbReference type="Pfam" id="PF06985">
    <property type="entry name" value="HET"/>
    <property type="match status" value="1"/>
</dbReference>
<name>A0A9P6I596_9PEZI</name>
<accession>A0A9P6I596</accession>
<dbReference type="InterPro" id="IPR010730">
    <property type="entry name" value="HET"/>
</dbReference>
<evidence type="ECO:0000313" key="3">
    <source>
        <dbReference type="EMBL" id="KAF9876648.1"/>
    </source>
</evidence>
<dbReference type="RefSeq" id="XP_038746109.1">
    <property type="nucleotide sequence ID" value="XM_038888773.1"/>
</dbReference>
<gene>
    <name evidence="3" type="ORF">CkaCkLH20_06056</name>
</gene>
<dbReference type="OrthoDB" id="4764783at2759"/>
<feature type="region of interest" description="Disordered" evidence="1">
    <location>
        <begin position="61"/>
        <end position="91"/>
    </location>
</feature>
<reference evidence="3" key="1">
    <citation type="submission" date="2020-03" db="EMBL/GenBank/DDBJ databases">
        <authorList>
            <person name="He L."/>
        </authorList>
    </citation>
    <scope>NUCLEOTIDE SEQUENCE</scope>
    <source>
        <strain evidence="3">CkLH20</strain>
    </source>
</reference>